<sequence>MKENKLKLESWSLGGLFSIDKSQSHKDLASELLGHLEQGVSLSKKYKYQGKLEAWTSEIWREVYKLPKTSPGGYVMKGKVQLSELQVLKLMKGDKWQSKSGVLIEQVEGSKLHSILSTS</sequence>
<comment type="caution">
    <text evidence="1">The sequence shown here is derived from an EMBL/GenBank/DDBJ whole genome shotgun (WGS) entry which is preliminary data.</text>
</comment>
<accession>A0ABD1ZCJ8</accession>
<dbReference type="AlphaFoldDB" id="A0ABD1ZCJ8"/>
<name>A0ABD1ZCJ8_9MARC</name>
<evidence type="ECO:0000313" key="2">
    <source>
        <dbReference type="Proteomes" id="UP001605036"/>
    </source>
</evidence>
<gene>
    <name evidence="1" type="ORF">R1flu_017299</name>
</gene>
<evidence type="ECO:0000313" key="1">
    <source>
        <dbReference type="EMBL" id="KAL2649171.1"/>
    </source>
</evidence>
<reference evidence="1 2" key="1">
    <citation type="submission" date="2024-09" db="EMBL/GenBank/DDBJ databases">
        <title>Chromosome-scale assembly of Riccia fluitans.</title>
        <authorList>
            <person name="Paukszto L."/>
            <person name="Sawicki J."/>
            <person name="Karawczyk K."/>
            <person name="Piernik-Szablinska J."/>
            <person name="Szczecinska M."/>
            <person name="Mazdziarz M."/>
        </authorList>
    </citation>
    <scope>NUCLEOTIDE SEQUENCE [LARGE SCALE GENOMIC DNA]</scope>
    <source>
        <strain evidence="1">Rf_01</strain>
        <tissue evidence="1">Aerial parts of the thallus</tissue>
    </source>
</reference>
<keyword evidence="2" id="KW-1185">Reference proteome</keyword>
<organism evidence="1 2">
    <name type="scientific">Riccia fluitans</name>
    <dbReference type="NCBI Taxonomy" id="41844"/>
    <lineage>
        <taxon>Eukaryota</taxon>
        <taxon>Viridiplantae</taxon>
        <taxon>Streptophyta</taxon>
        <taxon>Embryophyta</taxon>
        <taxon>Marchantiophyta</taxon>
        <taxon>Marchantiopsida</taxon>
        <taxon>Marchantiidae</taxon>
        <taxon>Marchantiales</taxon>
        <taxon>Ricciaceae</taxon>
        <taxon>Riccia</taxon>
    </lineage>
</organism>
<protein>
    <submittedName>
        <fullName evidence="1">Uncharacterized protein</fullName>
    </submittedName>
</protein>
<dbReference type="EMBL" id="JBHFFA010000001">
    <property type="protein sequence ID" value="KAL2649171.1"/>
    <property type="molecule type" value="Genomic_DNA"/>
</dbReference>
<proteinExistence type="predicted"/>
<dbReference type="Proteomes" id="UP001605036">
    <property type="component" value="Unassembled WGS sequence"/>
</dbReference>